<dbReference type="Gene3D" id="3.10.450.40">
    <property type="match status" value="1"/>
</dbReference>
<evidence type="ECO:0008006" key="3">
    <source>
        <dbReference type="Google" id="ProtNLM"/>
    </source>
</evidence>
<name>A0ABD7JUC9_PSEAI</name>
<evidence type="ECO:0000313" key="1">
    <source>
        <dbReference type="EMBL" id="RTS40273.1"/>
    </source>
</evidence>
<evidence type="ECO:0000313" key="2">
    <source>
        <dbReference type="Proteomes" id="UP000276985"/>
    </source>
</evidence>
<sequence length="116" mass="12730">MDAGIDPTTGDLSGKRISTLANAVYIRLITPLGSWWADTSLGSRLHELQRSKDLSRVGALAKQYAEDALKPLLDDGRAKAIAVTVEQPHNGRLELLVEVTDVTGDRQVFRHLVRVI</sequence>
<comment type="caution">
    <text evidence="1">The sequence shown here is derived from an EMBL/GenBank/DDBJ whole genome shotgun (WGS) entry which is preliminary data.</text>
</comment>
<protein>
    <recommendedName>
        <fullName evidence="3">Phage protein GP46</fullName>
    </recommendedName>
</protein>
<dbReference type="Proteomes" id="UP000276985">
    <property type="component" value="Unassembled WGS sequence"/>
</dbReference>
<dbReference type="AlphaFoldDB" id="A0ABD7JUC9"/>
<gene>
    <name evidence="1" type="ORF">DY940_30195</name>
</gene>
<dbReference type="Pfam" id="PF07409">
    <property type="entry name" value="GP46"/>
    <property type="match status" value="1"/>
</dbReference>
<dbReference type="EMBL" id="RXTL01000044">
    <property type="protein sequence ID" value="RTS40273.1"/>
    <property type="molecule type" value="Genomic_DNA"/>
</dbReference>
<reference evidence="1 2" key="1">
    <citation type="submission" date="2018-12" db="EMBL/GenBank/DDBJ databases">
        <title>Pseudomonas aeruginosa Diversity Panel.</title>
        <authorList>
            <person name="Snesrud E."/>
            <person name="Mcgann P."/>
        </authorList>
    </citation>
    <scope>NUCLEOTIDE SEQUENCE [LARGE SCALE GENOMIC DNA]</scope>
    <source>
        <strain evidence="1 2">MRSN6241</strain>
    </source>
</reference>
<proteinExistence type="predicted"/>
<accession>A0ABD7JUC9</accession>
<dbReference type="RefSeq" id="WP_003117258.1">
    <property type="nucleotide sequence ID" value="NZ_CAADKR010000757.1"/>
</dbReference>
<organism evidence="1 2">
    <name type="scientific">Pseudomonas aeruginosa</name>
    <dbReference type="NCBI Taxonomy" id="287"/>
    <lineage>
        <taxon>Bacteria</taxon>
        <taxon>Pseudomonadati</taxon>
        <taxon>Pseudomonadota</taxon>
        <taxon>Gammaproteobacteria</taxon>
        <taxon>Pseudomonadales</taxon>
        <taxon>Pseudomonadaceae</taxon>
        <taxon>Pseudomonas</taxon>
    </lineage>
</organism>
<dbReference type="InterPro" id="IPR010877">
    <property type="entry name" value="Phage_Mu_Gp46"/>
</dbReference>
<dbReference type="SUPFAM" id="SSF160719">
    <property type="entry name" value="gpW/gp25-like"/>
    <property type="match status" value="1"/>
</dbReference>